<dbReference type="AlphaFoldDB" id="A0A2Z4FLN4"/>
<dbReference type="EMBL" id="CP030032">
    <property type="protein sequence ID" value="AWV89917.1"/>
    <property type="molecule type" value="Genomic_DNA"/>
</dbReference>
<sequence>MISKRSAMSKVSLRPNTLAKVAIVLPILCAFLLPSVAQAQDAPAKAQPADAATAAPAAEDAAAEQAAPKAVDSFSVSVQLNAATNVADQAVILLAARPKGPHEPKDPTPQHQWTATTNAQGLATFANIPLTVATSGLRLHATTFQNGHLYKSPAVTPAPGIKLNIGIYEQGHTLDGVVIKDVQTIAHVWENHIFFQQFYLVSTEGDKLIDTAQLAGARFENGMPIRLPIKATGIQVESPGETRVVNSIVNWKGVLKPGENVPVSVAFSIPADHTTFTYEQEFDYPVRSAKILLPLEPTSPQVKIAYFDTVSLAAPGFKVDAVEGGLNGQNQGKFLVADNGTFEKDGVMAFQLTGLPFDEPTGAWLALILGVAGIIVALIYSRQEQRHIDKTRTSAGVAEMLRGEQKELLDELAALEQDYEDGEVGDLEYERESLLLRGRIALVMRKIAEIEEAMASPEAPNVAA</sequence>
<gene>
    <name evidence="1" type="ORF">DN745_11430</name>
</gene>
<name>A0A2Z4FLN4_9DELT</name>
<protein>
    <submittedName>
        <fullName evidence="1">Uncharacterized protein</fullName>
    </submittedName>
</protein>
<dbReference type="KEGG" id="bsed:DN745_11430"/>
<dbReference type="Proteomes" id="UP000249799">
    <property type="component" value="Chromosome"/>
</dbReference>
<reference evidence="1 2" key="1">
    <citation type="submission" date="2018-06" db="EMBL/GenBank/DDBJ databases">
        <title>Lujinxingia sediminis gen. nov. sp. nov., a new facultative anaerobic member of the class Deltaproteobacteria, and proposal of Lujinxingaceae fam. nov.</title>
        <authorList>
            <person name="Guo L.-Y."/>
            <person name="Li C.-M."/>
            <person name="Wang S."/>
            <person name="Du Z.-J."/>
        </authorList>
    </citation>
    <scope>NUCLEOTIDE SEQUENCE [LARGE SCALE GENOMIC DNA]</scope>
    <source>
        <strain evidence="1 2">FA350</strain>
    </source>
</reference>
<evidence type="ECO:0000313" key="2">
    <source>
        <dbReference type="Proteomes" id="UP000249799"/>
    </source>
</evidence>
<dbReference type="OrthoDB" id="5490750at2"/>
<evidence type="ECO:0000313" key="1">
    <source>
        <dbReference type="EMBL" id="AWV89917.1"/>
    </source>
</evidence>
<proteinExistence type="predicted"/>
<accession>A0A2Z4FLN4</accession>
<keyword evidence="2" id="KW-1185">Reference proteome</keyword>
<organism evidence="1 2">
    <name type="scientific">Bradymonas sediminis</name>
    <dbReference type="NCBI Taxonomy" id="1548548"/>
    <lineage>
        <taxon>Bacteria</taxon>
        <taxon>Deltaproteobacteria</taxon>
        <taxon>Bradymonadales</taxon>
        <taxon>Bradymonadaceae</taxon>
        <taxon>Bradymonas</taxon>
    </lineage>
</organism>